<dbReference type="EMBL" id="CP061799">
    <property type="protein sequence ID" value="QTA80239.1"/>
    <property type="molecule type" value="Genomic_DNA"/>
</dbReference>
<evidence type="ECO:0000313" key="3">
    <source>
        <dbReference type="Proteomes" id="UP000663720"/>
    </source>
</evidence>
<dbReference type="AlphaFoldDB" id="A0A975B7C2"/>
<evidence type="ECO:0000313" key="2">
    <source>
        <dbReference type="EMBL" id="QTA80239.1"/>
    </source>
</evidence>
<accession>A0A975B7C2</accession>
<keyword evidence="3" id="KW-1185">Reference proteome</keyword>
<dbReference type="RefSeq" id="WP_207691907.1">
    <property type="nucleotide sequence ID" value="NZ_CP061799.1"/>
</dbReference>
<dbReference type="KEGG" id="dli:dnl_25350"/>
<feature type="domain" description="DUF4178" evidence="1">
    <location>
        <begin position="32"/>
        <end position="174"/>
    </location>
</feature>
<dbReference type="Pfam" id="PF13785">
    <property type="entry name" value="DUF4178"/>
    <property type="match status" value="1"/>
</dbReference>
<name>A0A975B7C2_9BACT</name>
<reference evidence="2" key="1">
    <citation type="journal article" date="2021" name="Microb. Physiol.">
        <title>Proteogenomic Insights into the Physiology of Marine, Sulfate-Reducing, Filamentous Desulfonema limicola and Desulfonema magnum.</title>
        <authorList>
            <person name="Schnaars V."/>
            <person name="Wohlbrand L."/>
            <person name="Scheve S."/>
            <person name="Hinrichs C."/>
            <person name="Reinhardt R."/>
            <person name="Rabus R."/>
        </authorList>
    </citation>
    <scope>NUCLEOTIDE SEQUENCE</scope>
    <source>
        <strain evidence="2">5ac10</strain>
    </source>
</reference>
<dbReference type="InterPro" id="IPR025235">
    <property type="entry name" value="DUF4178"/>
</dbReference>
<evidence type="ECO:0000259" key="1">
    <source>
        <dbReference type="Pfam" id="PF13785"/>
    </source>
</evidence>
<gene>
    <name evidence="2" type="ORF">dnl_25350</name>
</gene>
<sequence length="188" mass="21814">MGWKDFFGFGKKDKEADKETDNITNISLSSIKPGYFLDYDLKTWEVTARHHYDWGDSDLSYEWQLKSHDETIYLSRESDDQVDWTVARPISFLKLGSHIRKHIEEHEDPPDEIEFESIKYYLAESGGGHFFKDGTGPGQAFISWDYEDESGKKYLSIEQWGEDEFEASAGQLVEEYQFTNILPGKNTA</sequence>
<proteinExistence type="predicted"/>
<protein>
    <submittedName>
        <fullName evidence="2">DUF4178</fullName>
    </submittedName>
</protein>
<dbReference type="Proteomes" id="UP000663720">
    <property type="component" value="Chromosome"/>
</dbReference>
<organism evidence="2 3">
    <name type="scientific">Desulfonema limicola</name>
    <dbReference type="NCBI Taxonomy" id="45656"/>
    <lineage>
        <taxon>Bacteria</taxon>
        <taxon>Pseudomonadati</taxon>
        <taxon>Thermodesulfobacteriota</taxon>
        <taxon>Desulfobacteria</taxon>
        <taxon>Desulfobacterales</taxon>
        <taxon>Desulfococcaceae</taxon>
        <taxon>Desulfonema</taxon>
    </lineage>
</organism>